<organism evidence="4 5">
    <name type="scientific">Aquarana catesbeiana</name>
    <name type="common">American bullfrog</name>
    <name type="synonym">Rana catesbeiana</name>
    <dbReference type="NCBI Taxonomy" id="8400"/>
    <lineage>
        <taxon>Eukaryota</taxon>
        <taxon>Metazoa</taxon>
        <taxon>Chordata</taxon>
        <taxon>Craniata</taxon>
        <taxon>Vertebrata</taxon>
        <taxon>Euteleostomi</taxon>
        <taxon>Amphibia</taxon>
        <taxon>Batrachia</taxon>
        <taxon>Anura</taxon>
        <taxon>Neobatrachia</taxon>
        <taxon>Ranoidea</taxon>
        <taxon>Ranidae</taxon>
        <taxon>Aquarana</taxon>
    </lineage>
</organism>
<gene>
    <name evidence="4" type="ORF">AB205_0069830</name>
</gene>
<evidence type="ECO:0000256" key="2">
    <source>
        <dbReference type="ARBA" id="ARBA00023157"/>
    </source>
</evidence>
<dbReference type="PANTHER" id="PTHR11481:SF64">
    <property type="entry name" value="FC RECEPTOR-LIKE PROTEIN 4"/>
    <property type="match status" value="1"/>
</dbReference>
<dbReference type="EMBL" id="KV931290">
    <property type="protein sequence ID" value="PIO31126.1"/>
    <property type="molecule type" value="Genomic_DNA"/>
</dbReference>
<feature type="domain" description="Ig-like" evidence="3">
    <location>
        <begin position="174"/>
        <end position="256"/>
    </location>
</feature>
<evidence type="ECO:0000259" key="3">
    <source>
        <dbReference type="PROSITE" id="PS50835"/>
    </source>
</evidence>
<dbReference type="SMART" id="SM00409">
    <property type="entry name" value="IG"/>
    <property type="match status" value="2"/>
</dbReference>
<name>A0A2G9RT88_AQUCT</name>
<dbReference type="GO" id="GO:0006955">
    <property type="term" value="P:immune response"/>
    <property type="evidence" value="ECO:0007669"/>
    <property type="project" value="TreeGrafter"/>
</dbReference>
<dbReference type="GO" id="GO:0004888">
    <property type="term" value="F:transmembrane signaling receptor activity"/>
    <property type="evidence" value="ECO:0007669"/>
    <property type="project" value="TreeGrafter"/>
</dbReference>
<dbReference type="AlphaFoldDB" id="A0A2G9RT88"/>
<dbReference type="Pfam" id="PF13895">
    <property type="entry name" value="Ig_2"/>
    <property type="match status" value="2"/>
</dbReference>
<protein>
    <recommendedName>
        <fullName evidence="3">Ig-like domain-containing protein</fullName>
    </recommendedName>
</protein>
<dbReference type="SUPFAM" id="SSF48726">
    <property type="entry name" value="Immunoglobulin"/>
    <property type="match status" value="3"/>
</dbReference>
<evidence type="ECO:0000313" key="4">
    <source>
        <dbReference type="EMBL" id="PIO31126.1"/>
    </source>
</evidence>
<dbReference type="InterPro" id="IPR003599">
    <property type="entry name" value="Ig_sub"/>
</dbReference>
<dbReference type="Gene3D" id="2.60.40.10">
    <property type="entry name" value="Immunoglobulins"/>
    <property type="match status" value="3"/>
</dbReference>
<keyword evidence="2" id="KW-1015">Disulfide bond</keyword>
<dbReference type="InterPro" id="IPR007110">
    <property type="entry name" value="Ig-like_dom"/>
</dbReference>
<dbReference type="GO" id="GO:0009897">
    <property type="term" value="C:external side of plasma membrane"/>
    <property type="evidence" value="ECO:0007669"/>
    <property type="project" value="TreeGrafter"/>
</dbReference>
<dbReference type="PANTHER" id="PTHR11481">
    <property type="entry name" value="IMMUNOGLOBULIN FC RECEPTOR"/>
    <property type="match status" value="1"/>
</dbReference>
<dbReference type="PROSITE" id="PS50835">
    <property type="entry name" value="IG_LIKE"/>
    <property type="match status" value="3"/>
</dbReference>
<accession>A0A2G9RT88</accession>
<evidence type="ECO:0000313" key="5">
    <source>
        <dbReference type="Proteomes" id="UP000228934"/>
    </source>
</evidence>
<keyword evidence="1" id="KW-0732">Signal</keyword>
<dbReference type="GO" id="GO:0007166">
    <property type="term" value="P:cell surface receptor signaling pathway"/>
    <property type="evidence" value="ECO:0007669"/>
    <property type="project" value="TreeGrafter"/>
</dbReference>
<dbReference type="OrthoDB" id="9950534at2759"/>
<proteinExistence type="predicted"/>
<dbReference type="InterPro" id="IPR013783">
    <property type="entry name" value="Ig-like_fold"/>
</dbReference>
<dbReference type="Proteomes" id="UP000228934">
    <property type="component" value="Unassembled WGS sequence"/>
</dbReference>
<keyword evidence="5" id="KW-1185">Reference proteome</keyword>
<dbReference type="InterPro" id="IPR050488">
    <property type="entry name" value="Ig_Fc_receptor"/>
</dbReference>
<feature type="domain" description="Ig-like" evidence="3">
    <location>
        <begin position="76"/>
        <end position="164"/>
    </location>
</feature>
<feature type="domain" description="Ig-like" evidence="3">
    <location>
        <begin position="1"/>
        <end position="63"/>
    </location>
</feature>
<evidence type="ECO:0000256" key="1">
    <source>
        <dbReference type="ARBA" id="ARBA00022729"/>
    </source>
</evidence>
<sequence length="262" mass="29720">MTLLCTTTLSWHRQREELQFAFYKDGQNVQPFSSSHQYEVQSAQLEDSGNYSCEVRAPTKSVKKRSGELCIHIKEPLFYLLLKANSSELVEGDQMTLTCDIVPGSHRQTTELQFAFYRGGRILQRLGLSDQYGVQSAQLEDSGNYYCEVETTVSSAKKRSKEVNIYIQELFKKPSITVIPYPVMEGDDMTLMCVTSLSLLRQGTKLQFAFYRDGWNVQEFNLSDQYGVQSAQLEDSGNYSCEVKASARLVKKSSVVFIQIKG</sequence>
<reference evidence="5" key="1">
    <citation type="journal article" date="2017" name="Nat. Commun.">
        <title>The North American bullfrog draft genome provides insight into hormonal regulation of long noncoding RNA.</title>
        <authorList>
            <person name="Hammond S.A."/>
            <person name="Warren R.L."/>
            <person name="Vandervalk B.P."/>
            <person name="Kucuk E."/>
            <person name="Khan H."/>
            <person name="Gibb E.A."/>
            <person name="Pandoh P."/>
            <person name="Kirk H."/>
            <person name="Zhao Y."/>
            <person name="Jones M."/>
            <person name="Mungall A.J."/>
            <person name="Coope R."/>
            <person name="Pleasance S."/>
            <person name="Moore R.A."/>
            <person name="Holt R.A."/>
            <person name="Round J.M."/>
            <person name="Ohora S."/>
            <person name="Walle B.V."/>
            <person name="Veldhoen N."/>
            <person name="Helbing C.C."/>
            <person name="Birol I."/>
        </authorList>
    </citation>
    <scope>NUCLEOTIDE SEQUENCE [LARGE SCALE GENOMIC DNA]</scope>
</reference>
<dbReference type="InterPro" id="IPR036179">
    <property type="entry name" value="Ig-like_dom_sf"/>
</dbReference>